<protein>
    <recommendedName>
        <fullName evidence="4">Acyl-CoA carboxylase subunit epsilon</fullName>
    </recommendedName>
</protein>
<dbReference type="GO" id="GO:0003989">
    <property type="term" value="F:acetyl-CoA carboxylase activity"/>
    <property type="evidence" value="ECO:0007669"/>
    <property type="project" value="InterPro"/>
</dbReference>
<reference evidence="2 3" key="1">
    <citation type="submission" date="2018-04" db="EMBL/GenBank/DDBJ databases">
        <title>Novel actinobacteria from marine sediment.</title>
        <authorList>
            <person name="Ng Z.Y."/>
            <person name="Tan G.Y.A."/>
        </authorList>
    </citation>
    <scope>NUCLEOTIDE SEQUENCE [LARGE SCALE GENOMIC DNA]</scope>
    <source>
        <strain evidence="2 3">TPS81</strain>
    </source>
</reference>
<proteinExistence type="predicted"/>
<dbReference type="EMBL" id="QEIN01000065">
    <property type="protein sequence ID" value="RCV59239.1"/>
    <property type="molecule type" value="Genomic_DNA"/>
</dbReference>
<keyword evidence="3" id="KW-1185">Reference proteome</keyword>
<dbReference type="Pfam" id="PF13822">
    <property type="entry name" value="ACC_epsilon"/>
    <property type="match status" value="1"/>
</dbReference>
<organism evidence="2 3">
    <name type="scientific">Marinitenerispora sediminis</name>
    <dbReference type="NCBI Taxonomy" id="1931232"/>
    <lineage>
        <taxon>Bacteria</taxon>
        <taxon>Bacillati</taxon>
        <taxon>Actinomycetota</taxon>
        <taxon>Actinomycetes</taxon>
        <taxon>Streptosporangiales</taxon>
        <taxon>Nocardiopsidaceae</taxon>
        <taxon>Marinitenerispora</taxon>
    </lineage>
</organism>
<sequence>MDDNARDPRGLAVRVLRGRPGPAELAALVAVLAAARRCAAEPPSPLPPAPWTRPARYRPPAAWSGGPASSPRR</sequence>
<name>A0A368T685_9ACTN</name>
<dbReference type="GO" id="GO:0004658">
    <property type="term" value="F:propionyl-CoA carboxylase activity"/>
    <property type="evidence" value="ECO:0007669"/>
    <property type="project" value="InterPro"/>
</dbReference>
<dbReference type="InterPro" id="IPR032716">
    <property type="entry name" value="ACC_epsilon"/>
</dbReference>
<feature type="region of interest" description="Disordered" evidence="1">
    <location>
        <begin position="40"/>
        <end position="73"/>
    </location>
</feature>
<evidence type="ECO:0000313" key="3">
    <source>
        <dbReference type="Proteomes" id="UP000253318"/>
    </source>
</evidence>
<accession>A0A368T685</accession>
<comment type="caution">
    <text evidence="2">The sequence shown here is derived from an EMBL/GenBank/DDBJ whole genome shotgun (WGS) entry which is preliminary data.</text>
</comment>
<dbReference type="RefSeq" id="WP_114433245.1">
    <property type="nucleotide sequence ID" value="NZ_QEIN01000065.1"/>
</dbReference>
<feature type="compositionally biased region" description="Pro residues" evidence="1">
    <location>
        <begin position="42"/>
        <end position="51"/>
    </location>
</feature>
<evidence type="ECO:0000256" key="1">
    <source>
        <dbReference type="SAM" id="MobiDB-lite"/>
    </source>
</evidence>
<evidence type="ECO:0000313" key="2">
    <source>
        <dbReference type="EMBL" id="RCV59239.1"/>
    </source>
</evidence>
<gene>
    <name evidence="2" type="ORF">DEF24_10420</name>
</gene>
<evidence type="ECO:0008006" key="4">
    <source>
        <dbReference type="Google" id="ProtNLM"/>
    </source>
</evidence>
<dbReference type="AlphaFoldDB" id="A0A368T685"/>
<dbReference type="Proteomes" id="UP000253318">
    <property type="component" value="Unassembled WGS sequence"/>
</dbReference>